<dbReference type="FunFam" id="3.30.980.10:FF:000004">
    <property type="entry name" value="Alanine--tRNA ligase, cytoplasmic"/>
    <property type="match status" value="1"/>
</dbReference>
<dbReference type="GO" id="GO:0006419">
    <property type="term" value="P:alanyl-tRNA aminoacylation"/>
    <property type="evidence" value="ECO:0007669"/>
    <property type="project" value="InterPro"/>
</dbReference>
<dbReference type="PANTHER" id="PTHR11777">
    <property type="entry name" value="ALANYL-TRNA SYNTHETASE"/>
    <property type="match status" value="1"/>
</dbReference>
<dbReference type="Pfam" id="PF07973">
    <property type="entry name" value="tRNA_SAD"/>
    <property type="match status" value="1"/>
</dbReference>
<dbReference type="SUPFAM" id="SSF101353">
    <property type="entry name" value="Putative anticodon-binding domain of alanyl-tRNA synthetase (AlaRS)"/>
    <property type="match status" value="1"/>
</dbReference>
<dbReference type="AlphaFoldDB" id="A0A0G1N495"/>
<dbReference type="InterPro" id="IPR012947">
    <property type="entry name" value="tRNA_SAD"/>
</dbReference>
<dbReference type="NCBIfam" id="NF002436">
    <property type="entry name" value="PRK01584.1"/>
    <property type="match status" value="1"/>
</dbReference>
<dbReference type="PROSITE" id="PS50860">
    <property type="entry name" value="AA_TRNA_LIGASE_II_ALA"/>
    <property type="match status" value="1"/>
</dbReference>
<name>A0A0G1N495_9BACT</name>
<keyword evidence="5" id="KW-0547">Nucleotide-binding</keyword>
<evidence type="ECO:0000256" key="6">
    <source>
        <dbReference type="ARBA" id="ARBA00022840"/>
    </source>
</evidence>
<evidence type="ECO:0000313" key="12">
    <source>
        <dbReference type="Proteomes" id="UP000034727"/>
    </source>
</evidence>
<dbReference type="SUPFAM" id="SSF55681">
    <property type="entry name" value="Class II aaRS and biotin synthetases"/>
    <property type="match status" value="1"/>
</dbReference>
<evidence type="ECO:0000256" key="5">
    <source>
        <dbReference type="ARBA" id="ARBA00022741"/>
    </source>
</evidence>
<comment type="caution">
    <text evidence="11">The sequence shown here is derived from an EMBL/GenBank/DDBJ whole genome shotgun (WGS) entry which is preliminary data.</text>
</comment>
<dbReference type="InterPro" id="IPR045864">
    <property type="entry name" value="aa-tRNA-synth_II/BPL/LPL"/>
</dbReference>
<dbReference type="GO" id="GO:0004813">
    <property type="term" value="F:alanine-tRNA ligase activity"/>
    <property type="evidence" value="ECO:0007669"/>
    <property type="project" value="UniProtKB-EC"/>
</dbReference>
<dbReference type="PRINTS" id="PR00980">
    <property type="entry name" value="TRNASYNTHALA"/>
</dbReference>
<dbReference type="GO" id="GO:0000049">
    <property type="term" value="F:tRNA binding"/>
    <property type="evidence" value="ECO:0007669"/>
    <property type="project" value="UniProtKB-KW"/>
</dbReference>
<keyword evidence="7" id="KW-0694">RNA-binding</keyword>
<evidence type="ECO:0000259" key="10">
    <source>
        <dbReference type="PROSITE" id="PS50860"/>
    </source>
</evidence>
<dbReference type="GO" id="GO:0005829">
    <property type="term" value="C:cytosol"/>
    <property type="evidence" value="ECO:0007669"/>
    <property type="project" value="TreeGrafter"/>
</dbReference>
<protein>
    <recommendedName>
        <fullName evidence="2">alanine--tRNA ligase</fullName>
        <ecNumber evidence="2">6.1.1.7</ecNumber>
    </recommendedName>
</protein>
<dbReference type="CDD" id="cd00673">
    <property type="entry name" value="AlaRS_core"/>
    <property type="match status" value="1"/>
</dbReference>
<evidence type="ECO:0000256" key="7">
    <source>
        <dbReference type="ARBA" id="ARBA00022884"/>
    </source>
</evidence>
<evidence type="ECO:0000313" key="11">
    <source>
        <dbReference type="EMBL" id="KKU15107.1"/>
    </source>
</evidence>
<evidence type="ECO:0000256" key="9">
    <source>
        <dbReference type="ARBA" id="ARBA00023146"/>
    </source>
</evidence>
<keyword evidence="9" id="KW-0030">Aminoacyl-tRNA synthetase</keyword>
<organism evidence="11 12">
    <name type="scientific">Candidatus Jorgensenbacteria bacterium GW2011_GWA2_45_9</name>
    <dbReference type="NCBI Taxonomy" id="1618663"/>
    <lineage>
        <taxon>Bacteria</taxon>
        <taxon>Candidatus Joergenseniibacteriota</taxon>
    </lineage>
</organism>
<dbReference type="Gene3D" id="3.30.930.10">
    <property type="entry name" value="Bira Bifunctional Protein, Domain 2"/>
    <property type="match status" value="1"/>
</dbReference>
<dbReference type="PANTHER" id="PTHR11777:SF9">
    <property type="entry name" value="ALANINE--TRNA LIGASE, CYTOPLASMIC"/>
    <property type="match status" value="1"/>
</dbReference>
<reference evidence="11 12" key="1">
    <citation type="journal article" date="2015" name="Nature">
        <title>rRNA introns, odd ribosomes, and small enigmatic genomes across a large radiation of phyla.</title>
        <authorList>
            <person name="Brown C.T."/>
            <person name="Hug L.A."/>
            <person name="Thomas B.C."/>
            <person name="Sharon I."/>
            <person name="Castelle C.J."/>
            <person name="Singh A."/>
            <person name="Wilkins M.J."/>
            <person name="Williams K.H."/>
            <person name="Banfield J.F."/>
        </authorList>
    </citation>
    <scope>NUCLEOTIDE SEQUENCE [LARGE SCALE GENOMIC DNA]</scope>
</reference>
<sequence length="603" mass="68091">MFKIQNSKPTLSITTNDIRKLYLDFFKSKGHTIIPSASLIPENDPTVLFTTAGMHPLVPYLLGEPHPGGHRLASAQKCVRTGDIDEVGDNRHLTFFEMLGNWSLGDYFKKEAIAFSFEFLTSKEWLAIEPTRFFVSVFEGDDDAPKDKESISYWQENFKSAGINADVGDWKKGISGDSRIFTYPKSKNWWGPAGETGPCGPDTEMFYDTLNLPDKSKHTTGWTGAEPCHPNCDCGRYVEMWNDVFMQYNKNKNGTFEPLKQQNVDTGMGLERTVAVLNQTNIFEVEEFKKIISSILTCAGVVHEEKNIPTSVYPRGFLGHNISEQEAIKAVRIIADHIRAAVFILGDECGVLPSNIGQGYVLRRLIRRAVRYGKLMGITGKFTRIVAEKVIELFGETYHELSKNSEKILSEIEKEEEKFAAALTRGLKEFEKLSAVNGKTAFALYQSYGFPLELTEEMAKEKGIEINKKTFEEEFKKHQELSRTEGSNITKERLRFDFSHPQKMTFDELSRAESIVNEKIKENLPIGFEMLPVEEAKKRGAIGLFEEKYKIVGEKVKMYSIGNYSIEICGGPHVKATGEIGQFKIIKEEAVASGIRRIKAIIL</sequence>
<evidence type="ECO:0000256" key="8">
    <source>
        <dbReference type="ARBA" id="ARBA00022917"/>
    </source>
</evidence>
<dbReference type="InterPro" id="IPR018163">
    <property type="entry name" value="Thr/Ala-tRNA-synth_IIc_edit"/>
</dbReference>
<dbReference type="Gene3D" id="3.30.54.20">
    <property type="match status" value="1"/>
</dbReference>
<dbReference type="Proteomes" id="UP000034727">
    <property type="component" value="Unassembled WGS sequence"/>
</dbReference>
<evidence type="ECO:0000256" key="1">
    <source>
        <dbReference type="ARBA" id="ARBA00008226"/>
    </source>
</evidence>
<dbReference type="GO" id="GO:0005524">
    <property type="term" value="F:ATP binding"/>
    <property type="evidence" value="ECO:0007669"/>
    <property type="project" value="UniProtKB-KW"/>
</dbReference>
<dbReference type="GO" id="GO:0002161">
    <property type="term" value="F:aminoacyl-tRNA deacylase activity"/>
    <property type="evidence" value="ECO:0007669"/>
    <property type="project" value="TreeGrafter"/>
</dbReference>
<keyword evidence="4 11" id="KW-0436">Ligase</keyword>
<comment type="similarity">
    <text evidence="1">Belongs to the class-II aminoacyl-tRNA synthetase family.</text>
</comment>
<dbReference type="Gene3D" id="3.30.980.10">
    <property type="entry name" value="Threonyl-trna Synthetase, Chain A, domain 2"/>
    <property type="match status" value="1"/>
</dbReference>
<dbReference type="InterPro" id="IPR018165">
    <property type="entry name" value="Ala-tRNA-synth_IIc_core"/>
</dbReference>
<keyword evidence="6" id="KW-0067">ATP-binding</keyword>
<dbReference type="Pfam" id="PF01411">
    <property type="entry name" value="tRNA-synt_2c"/>
    <property type="match status" value="1"/>
</dbReference>
<gene>
    <name evidence="11" type="ORF">UX22_C0012G0026</name>
</gene>
<dbReference type="InterPro" id="IPR050058">
    <property type="entry name" value="Ala-tRNA_ligase"/>
</dbReference>
<keyword evidence="3" id="KW-0820">tRNA-binding</keyword>
<accession>A0A0G1N495</accession>
<dbReference type="PATRIC" id="fig|1618663.3.peg.384"/>
<keyword evidence="8" id="KW-0648">Protein biosynthesis</keyword>
<dbReference type="InterPro" id="IPR002318">
    <property type="entry name" value="Ala-tRNA-lgiase_IIc"/>
</dbReference>
<evidence type="ECO:0000256" key="3">
    <source>
        <dbReference type="ARBA" id="ARBA00022555"/>
    </source>
</evidence>
<dbReference type="SMART" id="SM00863">
    <property type="entry name" value="tRNA_SAD"/>
    <property type="match status" value="1"/>
</dbReference>
<dbReference type="InterPro" id="IPR018162">
    <property type="entry name" value="Ala-tRNA-ligase_IIc_anticod-bd"/>
</dbReference>
<dbReference type="EC" id="6.1.1.7" evidence="2"/>
<dbReference type="InterPro" id="IPR018164">
    <property type="entry name" value="Ala-tRNA-synth_IIc_N"/>
</dbReference>
<evidence type="ECO:0000256" key="2">
    <source>
        <dbReference type="ARBA" id="ARBA00013168"/>
    </source>
</evidence>
<evidence type="ECO:0000256" key="4">
    <source>
        <dbReference type="ARBA" id="ARBA00022598"/>
    </source>
</evidence>
<proteinExistence type="inferred from homology"/>
<dbReference type="EMBL" id="LCLJ01000012">
    <property type="protein sequence ID" value="KKU15107.1"/>
    <property type="molecule type" value="Genomic_DNA"/>
</dbReference>
<dbReference type="SUPFAM" id="SSF55186">
    <property type="entry name" value="ThrRS/AlaRS common domain"/>
    <property type="match status" value="1"/>
</dbReference>
<feature type="domain" description="Alanyl-transfer RNA synthetases family profile" evidence="10">
    <location>
        <begin position="13"/>
        <end position="603"/>
    </location>
</feature>